<dbReference type="AlphaFoldDB" id="A0AAD9RG64"/>
<dbReference type="PANTHER" id="PTHR21096">
    <property type="entry name" value="PROTEIN FAM136A"/>
    <property type="match status" value="1"/>
</dbReference>
<gene>
    <name evidence="2" type="ORF">KPH14_002700</name>
</gene>
<evidence type="ECO:0000313" key="2">
    <source>
        <dbReference type="EMBL" id="KAK2579177.1"/>
    </source>
</evidence>
<dbReference type="InterPro" id="IPR008560">
    <property type="entry name" value="DUF842_euk"/>
</dbReference>
<accession>A0AAD9RG64</accession>
<dbReference type="Proteomes" id="UP001258017">
    <property type="component" value="Unassembled WGS sequence"/>
</dbReference>
<organism evidence="2 3">
    <name type="scientific">Odynerus spinipes</name>
    <dbReference type="NCBI Taxonomy" id="1348599"/>
    <lineage>
        <taxon>Eukaryota</taxon>
        <taxon>Metazoa</taxon>
        <taxon>Ecdysozoa</taxon>
        <taxon>Arthropoda</taxon>
        <taxon>Hexapoda</taxon>
        <taxon>Insecta</taxon>
        <taxon>Pterygota</taxon>
        <taxon>Neoptera</taxon>
        <taxon>Endopterygota</taxon>
        <taxon>Hymenoptera</taxon>
        <taxon>Apocrita</taxon>
        <taxon>Aculeata</taxon>
        <taxon>Vespoidea</taxon>
        <taxon>Vespidae</taxon>
        <taxon>Eumeninae</taxon>
        <taxon>Odynerus</taxon>
    </lineage>
</organism>
<reference evidence="2" key="2">
    <citation type="journal article" date="2023" name="Commun. Biol.">
        <title>Intrasexual cuticular hydrocarbon dimorphism in a wasp sheds light on hydrocarbon biosynthesis genes in Hymenoptera.</title>
        <authorList>
            <person name="Moris V.C."/>
            <person name="Podsiadlowski L."/>
            <person name="Martin S."/>
            <person name="Oeyen J.P."/>
            <person name="Donath A."/>
            <person name="Petersen M."/>
            <person name="Wilbrandt J."/>
            <person name="Misof B."/>
            <person name="Liedtke D."/>
            <person name="Thamm M."/>
            <person name="Scheiner R."/>
            <person name="Schmitt T."/>
            <person name="Niehuis O."/>
        </authorList>
    </citation>
    <scope>NUCLEOTIDE SEQUENCE</scope>
    <source>
        <strain evidence="2">GBR_01_08_01A</strain>
    </source>
</reference>
<dbReference type="GO" id="GO:0005737">
    <property type="term" value="C:cytoplasm"/>
    <property type="evidence" value="ECO:0007669"/>
    <property type="project" value="TreeGrafter"/>
</dbReference>
<proteinExistence type="inferred from homology"/>
<dbReference type="PANTHER" id="PTHR21096:SF0">
    <property type="entry name" value="PROTEIN FAM136A"/>
    <property type="match status" value="1"/>
</dbReference>
<keyword evidence="3" id="KW-1185">Reference proteome</keyword>
<comment type="similarity">
    <text evidence="1">Belongs to the FAM136 family.</text>
</comment>
<evidence type="ECO:0000256" key="1">
    <source>
        <dbReference type="ARBA" id="ARBA00009952"/>
    </source>
</evidence>
<protein>
    <recommendedName>
        <fullName evidence="4">Protein FAM136A</fullName>
    </recommendedName>
</protein>
<name>A0AAD9RG64_9HYME</name>
<dbReference type="Pfam" id="PF05811">
    <property type="entry name" value="DUF842"/>
    <property type="match status" value="1"/>
</dbReference>
<evidence type="ECO:0008006" key="4">
    <source>
        <dbReference type="Google" id="ProtNLM"/>
    </source>
</evidence>
<evidence type="ECO:0000313" key="3">
    <source>
        <dbReference type="Proteomes" id="UP001258017"/>
    </source>
</evidence>
<reference evidence="2" key="1">
    <citation type="submission" date="2021-08" db="EMBL/GenBank/DDBJ databases">
        <authorList>
            <person name="Misof B."/>
            <person name="Oliver O."/>
            <person name="Podsiadlowski L."/>
            <person name="Donath A."/>
            <person name="Peters R."/>
            <person name="Mayer C."/>
            <person name="Rust J."/>
            <person name="Gunkel S."/>
            <person name="Lesny P."/>
            <person name="Martin S."/>
            <person name="Oeyen J.P."/>
            <person name="Petersen M."/>
            <person name="Panagiotis P."/>
            <person name="Wilbrandt J."/>
            <person name="Tanja T."/>
        </authorList>
    </citation>
    <scope>NUCLEOTIDE SEQUENCE</scope>
    <source>
        <strain evidence="2">GBR_01_08_01A</strain>
        <tissue evidence="2">Thorax + abdomen</tissue>
    </source>
</reference>
<sequence length="142" mass="16672">MVEEQRKRVEDHMTKMVEEIDKAYLRKMQGDMHRCAATCCDNESYSIMKIQNCVENCSTPLNRAQQYVQGEFERVQNRLQRCVMDCNDKIKDKMGPTPTQSEADRYSEEFERCATKCVDTYCDLLPSLEKTMKKVLSSKKFE</sequence>
<comment type="caution">
    <text evidence="2">The sequence shown here is derived from an EMBL/GenBank/DDBJ whole genome shotgun (WGS) entry which is preliminary data.</text>
</comment>
<dbReference type="EMBL" id="JAIFRP010000097">
    <property type="protein sequence ID" value="KAK2579177.1"/>
    <property type="molecule type" value="Genomic_DNA"/>
</dbReference>